<name>A0A292PUX5_9PEZI</name>
<dbReference type="EMBL" id="LN891051">
    <property type="protein sequence ID" value="CUS10267.1"/>
    <property type="molecule type" value="Genomic_DNA"/>
</dbReference>
<keyword evidence="2" id="KW-1185">Reference proteome</keyword>
<evidence type="ECO:0000313" key="1">
    <source>
        <dbReference type="EMBL" id="CUS10267.1"/>
    </source>
</evidence>
<organism evidence="1 2">
    <name type="scientific">Tuber aestivum</name>
    <name type="common">summer truffle</name>
    <dbReference type="NCBI Taxonomy" id="59557"/>
    <lineage>
        <taxon>Eukaryota</taxon>
        <taxon>Fungi</taxon>
        <taxon>Dikarya</taxon>
        <taxon>Ascomycota</taxon>
        <taxon>Pezizomycotina</taxon>
        <taxon>Pezizomycetes</taxon>
        <taxon>Pezizales</taxon>
        <taxon>Tuberaceae</taxon>
        <taxon>Tuber</taxon>
    </lineage>
</organism>
<reference evidence="1" key="1">
    <citation type="submission" date="2015-10" db="EMBL/GenBank/DDBJ databases">
        <authorList>
            <person name="Regsiter A."/>
            <person name="william w."/>
        </authorList>
    </citation>
    <scope>NUCLEOTIDE SEQUENCE</scope>
    <source>
        <strain evidence="1">Montdore</strain>
    </source>
</reference>
<gene>
    <name evidence="1" type="ORF">GSTUAT00005637001</name>
</gene>
<evidence type="ECO:0000313" key="2">
    <source>
        <dbReference type="Proteomes" id="UP001412239"/>
    </source>
</evidence>
<sequence>MFRILIRQTVKGGRAPYVGPASYDTLIRRYFPDVGPQVYIAREREKEAMERGEYVDIHAIGNLDPRDYDVLIPDVDDKKLRGEIAEIVGIPYHAKVTREDTDRVIEIGHCYLYGRTGRTIFPAVVGDDDRAHWTNDLFGIAVDELWPSLVTIAGHH</sequence>
<proteinExistence type="predicted"/>
<protein>
    <submittedName>
        <fullName evidence="1">Uncharacterized protein</fullName>
    </submittedName>
</protein>
<dbReference type="Proteomes" id="UP001412239">
    <property type="component" value="Unassembled WGS sequence"/>
</dbReference>
<accession>A0A292PUX5</accession>
<dbReference type="AlphaFoldDB" id="A0A292PUX5"/>